<dbReference type="EMBL" id="ADLK01000019">
    <property type="protein sequence ID" value="KMW20060.1"/>
    <property type="molecule type" value="Genomic_DNA"/>
</dbReference>
<organism evidence="1 2">
    <name type="scientific">[Clostridium] citroniae WAL-19142</name>
    <dbReference type="NCBI Taxonomy" id="742734"/>
    <lineage>
        <taxon>Bacteria</taxon>
        <taxon>Bacillati</taxon>
        <taxon>Bacillota</taxon>
        <taxon>Clostridia</taxon>
        <taxon>Lachnospirales</taxon>
        <taxon>Lachnospiraceae</taxon>
        <taxon>Enterocloster</taxon>
    </lineage>
</organism>
<dbReference type="AlphaFoldDB" id="A0A0J9EW06"/>
<protein>
    <submittedName>
        <fullName evidence="1">Uncharacterized protein</fullName>
    </submittedName>
</protein>
<dbReference type="PATRIC" id="fig|742734.4.peg.2228"/>
<reference evidence="1 2" key="1">
    <citation type="submission" date="2011-04" db="EMBL/GenBank/DDBJ databases">
        <title>The Genome Sequence of Clostridium citroniae WAL-19142.</title>
        <authorList>
            <consortium name="The Broad Institute Genome Sequencing Platform"/>
            <person name="Earl A."/>
            <person name="Ward D."/>
            <person name="Feldgarden M."/>
            <person name="Gevers D."/>
            <person name="Warren Y.A."/>
            <person name="Tyrrell K.L."/>
            <person name="Citron D.M."/>
            <person name="Goldstein E.J."/>
            <person name="Daigneault M."/>
            <person name="Allen-Vercoe E."/>
            <person name="Young S.K."/>
            <person name="Zeng Q."/>
            <person name="Gargeya S."/>
            <person name="Fitzgerald M."/>
            <person name="Haas B."/>
            <person name="Abouelleil A."/>
            <person name="Alvarado L."/>
            <person name="Arachchi H.M."/>
            <person name="Berlin A."/>
            <person name="Brown A."/>
            <person name="Chapman S.B."/>
            <person name="Chen Z."/>
            <person name="Dunbar C."/>
            <person name="Freedman E."/>
            <person name="Gearin G."/>
            <person name="Gellesch M."/>
            <person name="Goldberg J."/>
            <person name="Griggs A."/>
            <person name="Gujja S."/>
            <person name="Heilman E.R."/>
            <person name="Heiman D."/>
            <person name="Howarth C."/>
            <person name="Larson L."/>
            <person name="Lui A."/>
            <person name="MacDonald P.J."/>
            <person name="Mehta T."/>
            <person name="Montmayeur A."/>
            <person name="Murphy C."/>
            <person name="Neiman D."/>
            <person name="Pearson M."/>
            <person name="Priest M."/>
            <person name="Roberts A."/>
            <person name="Saif S."/>
            <person name="Shea T."/>
            <person name="Shenoy N."/>
            <person name="Sisk P."/>
            <person name="Stolte C."/>
            <person name="Sykes S."/>
            <person name="White J."/>
            <person name="Yandava C."/>
            <person name="Wortman J."/>
            <person name="Nusbaum C."/>
            <person name="Birren B."/>
        </authorList>
    </citation>
    <scope>NUCLEOTIDE SEQUENCE [LARGE SCALE GENOMIC DNA]</scope>
    <source>
        <strain evidence="1 2">WAL-19142</strain>
    </source>
</reference>
<evidence type="ECO:0000313" key="1">
    <source>
        <dbReference type="EMBL" id="KMW20060.1"/>
    </source>
</evidence>
<proteinExistence type="predicted"/>
<accession>A0A0J9EW06</accession>
<dbReference type="OrthoDB" id="9149748at2"/>
<evidence type="ECO:0000313" key="2">
    <source>
        <dbReference type="Proteomes" id="UP000037392"/>
    </source>
</evidence>
<gene>
    <name evidence="1" type="ORF">HMPREF9470_02075</name>
</gene>
<dbReference type="Proteomes" id="UP000037392">
    <property type="component" value="Unassembled WGS sequence"/>
</dbReference>
<comment type="caution">
    <text evidence="1">The sequence shown here is derived from an EMBL/GenBank/DDBJ whole genome shotgun (WGS) entry which is preliminary data.</text>
</comment>
<sequence>MEQLVEELYSGRRNAITSWQGYEYQGMMGLLRFLEKLVSEYRKRPGGPAALDLKLKIEWVEDFVLLEDGRVTEIHQIKKTLTSLNRAEVLSNFILQFKILADKDMKWCLGYGDTALKTLELSCLEFEQFYNEFIRDRWIKQIGLLVANYKDICFWKKNLNLNEKSSLCKDIRSYLRNKFGKEKYDTEVQRESICNNILIPLKNRLVRGHSDYSDFKKCLEFRQVGLNEVDNNCIQRIRELFGLGIKRNLLLTEGDILAKLFADMYRKMQRLEKDEDLKNFKYEEEDILRILLDEEQATFRWEAALYRRKEKLWTDLKRDICSICATKSCSACIINTVKEWDMRNFYDNINLELPLFSAEREEESRNNKLSDTKHDVLMDILNYHKMQLRLRENDIAEMNHQYVLSSMLQTGNTQRKNNIRGIMDNYWAHSKIYRDYDNVLTNGFDYSLDESQLSILKEEGEREGFPLFNEIRNTRFVHYEGVTI</sequence>
<dbReference type="RefSeq" id="WP_048929795.1">
    <property type="nucleotide sequence ID" value="NZ_KQ235877.1"/>
</dbReference>
<name>A0A0J9EW06_9FIRM</name>
<dbReference type="GeneID" id="93161985"/>